<name>A0A1I4QKQ3_9FIRM</name>
<dbReference type="AlphaFoldDB" id="A0A1I4QKQ3"/>
<dbReference type="EMBL" id="FOTS01000107">
    <property type="protein sequence ID" value="SFM40346.1"/>
    <property type="molecule type" value="Genomic_DNA"/>
</dbReference>
<dbReference type="Proteomes" id="UP000199520">
    <property type="component" value="Unassembled WGS sequence"/>
</dbReference>
<dbReference type="RefSeq" id="WP_090944875.1">
    <property type="nucleotide sequence ID" value="NZ_FOTS01000107.1"/>
</dbReference>
<sequence length="128" mass="15100">MEIYDYVQKQPTPPPPIGSDLGYSYKDSYEFSPNDSWLWLELFIITDRYNRELAKQLEIIRATGAILVISNQHGFAIQPVIDPASKKGWTCVEQYNAERKYLFPYSNMLIESLKQLRAFYENYFNTRK</sequence>
<accession>A0A1I4QKQ3</accession>
<dbReference type="STRING" id="1123291.SAMN04490355_11075"/>
<proteinExistence type="predicted"/>
<organism evidence="1 2">
    <name type="scientific">Pelosinus propionicus DSM 13327</name>
    <dbReference type="NCBI Taxonomy" id="1123291"/>
    <lineage>
        <taxon>Bacteria</taxon>
        <taxon>Bacillati</taxon>
        <taxon>Bacillota</taxon>
        <taxon>Negativicutes</taxon>
        <taxon>Selenomonadales</taxon>
        <taxon>Sporomusaceae</taxon>
        <taxon>Pelosinus</taxon>
    </lineage>
</organism>
<reference evidence="2" key="1">
    <citation type="submission" date="2016-10" db="EMBL/GenBank/DDBJ databases">
        <authorList>
            <person name="Varghese N."/>
            <person name="Submissions S."/>
        </authorList>
    </citation>
    <scope>NUCLEOTIDE SEQUENCE [LARGE SCALE GENOMIC DNA]</scope>
    <source>
        <strain evidence="2">DSM 13327</strain>
    </source>
</reference>
<protein>
    <submittedName>
        <fullName evidence="1">Uncharacterized protein</fullName>
    </submittedName>
</protein>
<dbReference type="OrthoDB" id="1685253at2"/>
<gene>
    <name evidence="1" type="ORF">SAMN04490355_11075</name>
</gene>
<keyword evidence="2" id="KW-1185">Reference proteome</keyword>
<evidence type="ECO:0000313" key="2">
    <source>
        <dbReference type="Proteomes" id="UP000199520"/>
    </source>
</evidence>
<evidence type="ECO:0000313" key="1">
    <source>
        <dbReference type="EMBL" id="SFM40346.1"/>
    </source>
</evidence>